<evidence type="ECO:0000256" key="1">
    <source>
        <dbReference type="PROSITE-ProRule" id="PRU00325"/>
    </source>
</evidence>
<keyword evidence="1" id="KW-0479">Metal-binding</keyword>
<reference evidence="3 4" key="1">
    <citation type="submission" date="2020-06" db="EMBL/GenBank/DDBJ databases">
        <authorList>
            <person name="Li R."/>
            <person name="Bekaert M."/>
        </authorList>
    </citation>
    <scope>NUCLEOTIDE SEQUENCE [LARGE SCALE GENOMIC DNA]</scope>
    <source>
        <strain evidence="4">wild</strain>
    </source>
</reference>
<sequence length="276" mass="31528">MNSALQKVCGKNKTLPSFLKELKNFIKTQENQISLAIVQQGHLRLKEKFRNLEVPISTWATWDPSERKKHISKVNNYTAKAQESCSRIYTPLEVTNDLSSSPDSCGITDVQENIIKDILEKAERLLQKEFSIVSIPEYPDARREDKCKCHLNKLHKICHHVLAVAENAGVSDDYLQWRQKKKTTPSLSLAVNTTLPKSAGRKPNKKRGWAKKKATCTKPSDLSVIDPFHVDTENNFIFRFLENTRIMVCYGCEKRFRSSTAEVPNPPFDIVLAKKE</sequence>
<evidence type="ECO:0000313" key="3">
    <source>
        <dbReference type="EMBL" id="CAC5381303.1"/>
    </source>
</evidence>
<accession>A0A6J8BCJ6</accession>
<dbReference type="Proteomes" id="UP000507470">
    <property type="component" value="Unassembled WGS sequence"/>
</dbReference>
<dbReference type="AlphaFoldDB" id="A0A6J8BCJ6"/>
<feature type="domain" description="SWIM-type" evidence="2">
    <location>
        <begin position="132"/>
        <end position="169"/>
    </location>
</feature>
<dbReference type="OrthoDB" id="5989494at2759"/>
<name>A0A6J8BCJ6_MYTCO</name>
<dbReference type="PROSITE" id="PS50966">
    <property type="entry name" value="ZF_SWIM"/>
    <property type="match status" value="1"/>
</dbReference>
<evidence type="ECO:0000313" key="4">
    <source>
        <dbReference type="Proteomes" id="UP000507470"/>
    </source>
</evidence>
<keyword evidence="1" id="KW-0862">Zinc</keyword>
<keyword evidence="4" id="KW-1185">Reference proteome</keyword>
<proteinExistence type="predicted"/>
<protein>
    <recommendedName>
        <fullName evidence="2">SWIM-type domain-containing protein</fullName>
    </recommendedName>
</protein>
<evidence type="ECO:0000259" key="2">
    <source>
        <dbReference type="PROSITE" id="PS50966"/>
    </source>
</evidence>
<organism evidence="3 4">
    <name type="scientific">Mytilus coruscus</name>
    <name type="common">Sea mussel</name>
    <dbReference type="NCBI Taxonomy" id="42192"/>
    <lineage>
        <taxon>Eukaryota</taxon>
        <taxon>Metazoa</taxon>
        <taxon>Spiralia</taxon>
        <taxon>Lophotrochozoa</taxon>
        <taxon>Mollusca</taxon>
        <taxon>Bivalvia</taxon>
        <taxon>Autobranchia</taxon>
        <taxon>Pteriomorphia</taxon>
        <taxon>Mytilida</taxon>
        <taxon>Mytiloidea</taxon>
        <taxon>Mytilidae</taxon>
        <taxon>Mytilinae</taxon>
        <taxon>Mytilus</taxon>
    </lineage>
</organism>
<dbReference type="InterPro" id="IPR007527">
    <property type="entry name" value="Znf_SWIM"/>
</dbReference>
<gene>
    <name evidence="3" type="ORF">MCOR_17193</name>
</gene>
<dbReference type="GO" id="GO:0008270">
    <property type="term" value="F:zinc ion binding"/>
    <property type="evidence" value="ECO:0007669"/>
    <property type="project" value="UniProtKB-KW"/>
</dbReference>
<keyword evidence="1" id="KW-0863">Zinc-finger</keyword>
<dbReference type="EMBL" id="CACVKT020003043">
    <property type="protein sequence ID" value="CAC5381303.1"/>
    <property type="molecule type" value="Genomic_DNA"/>
</dbReference>